<organism evidence="1 2">
    <name type="scientific">Clonostachys rhizophaga</name>
    <dbReference type="NCBI Taxonomy" id="160324"/>
    <lineage>
        <taxon>Eukaryota</taxon>
        <taxon>Fungi</taxon>
        <taxon>Dikarya</taxon>
        <taxon>Ascomycota</taxon>
        <taxon>Pezizomycotina</taxon>
        <taxon>Sordariomycetes</taxon>
        <taxon>Hypocreomycetidae</taxon>
        <taxon>Hypocreales</taxon>
        <taxon>Bionectriaceae</taxon>
        <taxon>Clonostachys</taxon>
    </lineage>
</organism>
<protein>
    <submittedName>
        <fullName evidence="1">Uncharacterized protein</fullName>
    </submittedName>
</protein>
<name>A0A9N9W587_9HYPO</name>
<evidence type="ECO:0000313" key="2">
    <source>
        <dbReference type="Proteomes" id="UP000696573"/>
    </source>
</evidence>
<proteinExistence type="predicted"/>
<keyword evidence="2" id="KW-1185">Reference proteome</keyword>
<dbReference type="Proteomes" id="UP000696573">
    <property type="component" value="Unassembled WGS sequence"/>
</dbReference>
<dbReference type="EMBL" id="CABFNQ020000768">
    <property type="protein sequence ID" value="CAH0043215.1"/>
    <property type="molecule type" value="Genomic_DNA"/>
</dbReference>
<sequence>MAGASTSNAKGSGLFSRELTEVLFGQGIHRAGSSLDSEKSKATNRVVITLIPGINAGALQILQTAWWV</sequence>
<reference evidence="1" key="1">
    <citation type="submission" date="2021-10" db="EMBL/GenBank/DDBJ databases">
        <authorList>
            <person name="Piombo E."/>
        </authorList>
    </citation>
    <scope>NUCLEOTIDE SEQUENCE</scope>
</reference>
<gene>
    <name evidence="1" type="ORF">CRHIZ90672A_00004985</name>
</gene>
<evidence type="ECO:0000313" key="1">
    <source>
        <dbReference type="EMBL" id="CAH0043215.1"/>
    </source>
</evidence>
<accession>A0A9N9W587</accession>
<comment type="caution">
    <text evidence="1">The sequence shown here is derived from an EMBL/GenBank/DDBJ whole genome shotgun (WGS) entry which is preliminary data.</text>
</comment>
<dbReference type="AlphaFoldDB" id="A0A9N9W587"/>